<accession>A0ACB9ZNJ6</accession>
<organism evidence="1 2">
    <name type="scientific">Catharanthus roseus</name>
    <name type="common">Madagascar periwinkle</name>
    <name type="synonym">Vinca rosea</name>
    <dbReference type="NCBI Taxonomy" id="4058"/>
    <lineage>
        <taxon>Eukaryota</taxon>
        <taxon>Viridiplantae</taxon>
        <taxon>Streptophyta</taxon>
        <taxon>Embryophyta</taxon>
        <taxon>Tracheophyta</taxon>
        <taxon>Spermatophyta</taxon>
        <taxon>Magnoliopsida</taxon>
        <taxon>eudicotyledons</taxon>
        <taxon>Gunneridae</taxon>
        <taxon>Pentapetalae</taxon>
        <taxon>asterids</taxon>
        <taxon>lamiids</taxon>
        <taxon>Gentianales</taxon>
        <taxon>Apocynaceae</taxon>
        <taxon>Rauvolfioideae</taxon>
        <taxon>Vinceae</taxon>
        <taxon>Catharanthinae</taxon>
        <taxon>Catharanthus</taxon>
    </lineage>
</organism>
<name>A0ACB9ZNJ6_CATRO</name>
<proteinExistence type="predicted"/>
<protein>
    <submittedName>
        <fullName evidence="1">Uncharacterized protein</fullName>
    </submittedName>
</protein>
<reference evidence="2" key="1">
    <citation type="journal article" date="2023" name="Nat. Plants">
        <title>Single-cell RNA sequencing provides a high-resolution roadmap for understanding the multicellular compartmentation of specialized metabolism.</title>
        <authorList>
            <person name="Sun S."/>
            <person name="Shen X."/>
            <person name="Li Y."/>
            <person name="Li Y."/>
            <person name="Wang S."/>
            <person name="Li R."/>
            <person name="Zhang H."/>
            <person name="Shen G."/>
            <person name="Guo B."/>
            <person name="Wei J."/>
            <person name="Xu J."/>
            <person name="St-Pierre B."/>
            <person name="Chen S."/>
            <person name="Sun C."/>
        </authorList>
    </citation>
    <scope>NUCLEOTIDE SEQUENCE [LARGE SCALE GENOMIC DNA]</scope>
</reference>
<keyword evidence="2" id="KW-1185">Reference proteome</keyword>
<dbReference type="EMBL" id="CM044708">
    <property type="protein sequence ID" value="KAI5648954.1"/>
    <property type="molecule type" value="Genomic_DNA"/>
</dbReference>
<comment type="caution">
    <text evidence="1">The sequence shown here is derived from an EMBL/GenBank/DDBJ whole genome shotgun (WGS) entry which is preliminary data.</text>
</comment>
<gene>
    <name evidence="1" type="ORF">M9H77_34959</name>
</gene>
<evidence type="ECO:0000313" key="2">
    <source>
        <dbReference type="Proteomes" id="UP001060085"/>
    </source>
</evidence>
<dbReference type="Proteomes" id="UP001060085">
    <property type="component" value="Linkage Group LG08"/>
</dbReference>
<evidence type="ECO:0000313" key="1">
    <source>
        <dbReference type="EMBL" id="KAI5648954.1"/>
    </source>
</evidence>
<sequence length="301" mass="34425">MMKKKKDGNATAEQRLMWDDLRKNINSLVNTVNESNIKKVAEELVSKNNLIWGRGLFCRSILKSSVSFPVLVPVFASLVAFVNSKFPDIGYLLLKRILFQAKIAYKLNDKIQLLTLGKLLAHLVNQFVAHEIVALEFLFVLLQDPIPTKECLEISVSVVKECGFTLYQGKSKGLCSIFKRFQEIGNLDYPSKCLIKCLLDIRKSGFLNFPSILPEFDIVELDDQVTHEISYSNDIDPEMSLDIFHPNSNLLTDDEQYNFLHTILQVEEEEHEIDSEETSTSDRTEFDVINLRKNIVPNHNV</sequence>